<feature type="non-terminal residue" evidence="2">
    <location>
        <position position="1"/>
    </location>
</feature>
<dbReference type="AlphaFoldDB" id="A0A1C7LML9"/>
<evidence type="ECO:0000256" key="1">
    <source>
        <dbReference type="SAM" id="MobiDB-lite"/>
    </source>
</evidence>
<sequence>RKKASSSQKVQGPRTPLIVKDSAGFMSEDEEVEHEAAKSSPVKGGQRLTSNGIVTVTAVKTEPSESGDLVESAHVKKSSGSKPSSRVESWYKASRNYELPDGTAIRFSRLFMPTIIAYVMSLENPWSFVEPGAKDMSQNLKICSVLWDLTYGDVEAPDPINLLCYKITQKLSEHRHSIGNKAIRDWDKIFKKDPSTAYDLAERAKAATMILRDDEFLYSNPKVQEGLFRTPVILSVLGHHLNLVGSTISIPGLYRSEEDAWPIGAIAISAAASERALWLFSEERVYVTPGDKVKYPEREFSEKNANESKYHNHFSDGRWGSAMREYSDSAVRLSRGKILSIIKRAGPTPDVIVISDDDVPKTRKRQPYINERLQIPRLEYPDLHEADYIFPFSPHFHMPSFAELYLRSLLSTTACTSVRLEYANVYAVYISPYAHYVSYVSLF</sequence>
<gene>
    <name evidence="2" type="ORF">A0H81_14213</name>
</gene>
<proteinExistence type="predicted"/>
<protein>
    <submittedName>
        <fullName evidence="2">Uncharacterized protein</fullName>
    </submittedName>
</protein>
<dbReference type="OrthoDB" id="2800649at2759"/>
<organism evidence="2 3">
    <name type="scientific">Grifola frondosa</name>
    <name type="common">Maitake</name>
    <name type="synonym">Polyporus frondosus</name>
    <dbReference type="NCBI Taxonomy" id="5627"/>
    <lineage>
        <taxon>Eukaryota</taxon>
        <taxon>Fungi</taxon>
        <taxon>Dikarya</taxon>
        <taxon>Basidiomycota</taxon>
        <taxon>Agaricomycotina</taxon>
        <taxon>Agaricomycetes</taxon>
        <taxon>Polyporales</taxon>
        <taxon>Grifolaceae</taxon>
        <taxon>Grifola</taxon>
    </lineage>
</organism>
<reference evidence="2 3" key="1">
    <citation type="submission" date="2016-03" db="EMBL/GenBank/DDBJ databases">
        <title>Whole genome sequencing of Grifola frondosa 9006-11.</title>
        <authorList>
            <person name="Min B."/>
            <person name="Park H."/>
            <person name="Kim J.-G."/>
            <person name="Cho H."/>
            <person name="Oh Y.-L."/>
            <person name="Kong W.-S."/>
            <person name="Choi I.-G."/>
        </authorList>
    </citation>
    <scope>NUCLEOTIDE SEQUENCE [LARGE SCALE GENOMIC DNA]</scope>
    <source>
        <strain evidence="2 3">9006-11</strain>
    </source>
</reference>
<accession>A0A1C7LML9</accession>
<evidence type="ECO:0000313" key="2">
    <source>
        <dbReference type="EMBL" id="OBZ65808.1"/>
    </source>
</evidence>
<feature type="region of interest" description="Disordered" evidence="1">
    <location>
        <begin position="65"/>
        <end position="85"/>
    </location>
</feature>
<evidence type="ECO:0000313" key="3">
    <source>
        <dbReference type="Proteomes" id="UP000092993"/>
    </source>
</evidence>
<feature type="compositionally biased region" description="Polar residues" evidence="1">
    <location>
        <begin position="1"/>
        <end position="10"/>
    </location>
</feature>
<feature type="region of interest" description="Disordered" evidence="1">
    <location>
        <begin position="1"/>
        <end position="47"/>
    </location>
</feature>
<comment type="caution">
    <text evidence="2">The sequence shown here is derived from an EMBL/GenBank/DDBJ whole genome shotgun (WGS) entry which is preliminary data.</text>
</comment>
<name>A0A1C7LML9_GRIFR</name>
<dbReference type="Proteomes" id="UP000092993">
    <property type="component" value="Unassembled WGS sequence"/>
</dbReference>
<keyword evidence="3" id="KW-1185">Reference proteome</keyword>
<dbReference type="EMBL" id="LUGG01000039">
    <property type="protein sequence ID" value="OBZ65808.1"/>
    <property type="molecule type" value="Genomic_DNA"/>
</dbReference>